<dbReference type="CDD" id="cd02966">
    <property type="entry name" value="TlpA_like_family"/>
    <property type="match status" value="1"/>
</dbReference>
<dbReference type="RefSeq" id="WP_280027858.1">
    <property type="nucleotide sequence ID" value="NZ_JAOCKG010000007.1"/>
</dbReference>
<keyword evidence="2" id="KW-0472">Membrane</keyword>
<keyword evidence="1" id="KW-0676">Redox-active center</keyword>
<dbReference type="GO" id="GO:0016209">
    <property type="term" value="F:antioxidant activity"/>
    <property type="evidence" value="ECO:0007669"/>
    <property type="project" value="InterPro"/>
</dbReference>
<dbReference type="InterPro" id="IPR013766">
    <property type="entry name" value="Thioredoxin_domain"/>
</dbReference>
<feature type="transmembrane region" description="Helical" evidence="2">
    <location>
        <begin position="82"/>
        <end position="101"/>
    </location>
</feature>
<dbReference type="EMBL" id="JAOCKG010000007">
    <property type="protein sequence ID" value="MDH2052361.1"/>
    <property type="molecule type" value="Genomic_DNA"/>
</dbReference>
<dbReference type="Gene3D" id="3.40.30.10">
    <property type="entry name" value="Glutaredoxin"/>
    <property type="match status" value="1"/>
</dbReference>
<feature type="transmembrane region" description="Helical" evidence="2">
    <location>
        <begin position="45"/>
        <end position="62"/>
    </location>
</feature>
<keyword evidence="2" id="KW-1133">Transmembrane helix</keyword>
<dbReference type="GO" id="GO:0015036">
    <property type="term" value="F:disulfide oxidoreductase activity"/>
    <property type="evidence" value="ECO:0007669"/>
    <property type="project" value="UniProtKB-ARBA"/>
</dbReference>
<dbReference type="PANTHER" id="PTHR42852">
    <property type="entry name" value="THIOL:DISULFIDE INTERCHANGE PROTEIN DSBE"/>
    <property type="match status" value="1"/>
</dbReference>
<reference evidence="4" key="1">
    <citation type="submission" date="2022-09" db="EMBL/GenBank/DDBJ databases">
        <title>Intensive care unit water sources are persistently colonized with multi-drug resistant bacteria and are the site of extensive horizontal gene transfer of antibiotic resistance genes.</title>
        <authorList>
            <person name="Diorio-Toth L."/>
        </authorList>
    </citation>
    <scope>NUCLEOTIDE SEQUENCE</scope>
    <source>
        <strain evidence="4">GD03676</strain>
    </source>
</reference>
<sequence length="283" mass="30241">MSGMLSVGPLVLPLTLVAFIASVLMGQGVAAWLAMRRGSDTQLPMGRVLLTGILASRAAFVAQQFDAYSADPVSILDIRDGGWNATAGFAAAWAHAVWLGGHRSSWKAPMLTGIAVATLVWAGAHWVAAATGSGEPRASLPETTFRTLEGEPRSLQAFQGKPVVLNLWASWCPPCRLEMPGFAQAQADHPEITFVFLNQGERTAVVQQFLAQQGLALENVLLDVDTQAATVFGHRALPATLFFDAFGRHVDTRLGELSRATLAQRLALISHAPAPHTSKEMLP</sequence>
<proteinExistence type="predicted"/>
<gene>
    <name evidence="4" type="ORF">N5K24_18295</name>
</gene>
<organism evidence="4 5">
    <name type="scientific">Achromobacter marplatensis</name>
    <dbReference type="NCBI Taxonomy" id="470868"/>
    <lineage>
        <taxon>Bacteria</taxon>
        <taxon>Pseudomonadati</taxon>
        <taxon>Pseudomonadota</taxon>
        <taxon>Betaproteobacteria</taxon>
        <taxon>Burkholderiales</taxon>
        <taxon>Alcaligenaceae</taxon>
        <taxon>Achromobacter</taxon>
    </lineage>
</organism>
<dbReference type="PROSITE" id="PS00194">
    <property type="entry name" value="THIOREDOXIN_1"/>
    <property type="match status" value="1"/>
</dbReference>
<dbReference type="Pfam" id="PF00578">
    <property type="entry name" value="AhpC-TSA"/>
    <property type="match status" value="1"/>
</dbReference>
<evidence type="ECO:0000256" key="2">
    <source>
        <dbReference type="SAM" id="Phobius"/>
    </source>
</evidence>
<evidence type="ECO:0000313" key="4">
    <source>
        <dbReference type="EMBL" id="MDH2052361.1"/>
    </source>
</evidence>
<dbReference type="PROSITE" id="PS51352">
    <property type="entry name" value="THIOREDOXIN_2"/>
    <property type="match status" value="1"/>
</dbReference>
<feature type="transmembrane region" description="Helical" evidence="2">
    <location>
        <begin position="108"/>
        <end position="128"/>
    </location>
</feature>
<dbReference type="PANTHER" id="PTHR42852:SF13">
    <property type="entry name" value="PROTEIN DIPZ"/>
    <property type="match status" value="1"/>
</dbReference>
<dbReference type="InterPro" id="IPR050553">
    <property type="entry name" value="Thioredoxin_ResA/DsbE_sf"/>
</dbReference>
<feature type="domain" description="Thioredoxin" evidence="3">
    <location>
        <begin position="134"/>
        <end position="255"/>
    </location>
</feature>
<dbReference type="InterPro" id="IPR017937">
    <property type="entry name" value="Thioredoxin_CS"/>
</dbReference>
<name>A0AA42WDQ0_9BURK</name>
<dbReference type="Proteomes" id="UP001161276">
    <property type="component" value="Unassembled WGS sequence"/>
</dbReference>
<protein>
    <submittedName>
        <fullName evidence="4">TlpA family protein disulfide reductase</fullName>
    </submittedName>
</protein>
<dbReference type="AlphaFoldDB" id="A0AA42WDQ0"/>
<accession>A0AA42WDQ0</accession>
<evidence type="ECO:0000259" key="3">
    <source>
        <dbReference type="PROSITE" id="PS51352"/>
    </source>
</evidence>
<evidence type="ECO:0000256" key="1">
    <source>
        <dbReference type="ARBA" id="ARBA00023284"/>
    </source>
</evidence>
<keyword evidence="2" id="KW-0812">Transmembrane</keyword>
<comment type="caution">
    <text evidence="4">The sequence shown here is derived from an EMBL/GenBank/DDBJ whole genome shotgun (WGS) entry which is preliminary data.</text>
</comment>
<dbReference type="SUPFAM" id="SSF52833">
    <property type="entry name" value="Thioredoxin-like"/>
    <property type="match status" value="1"/>
</dbReference>
<evidence type="ECO:0000313" key="5">
    <source>
        <dbReference type="Proteomes" id="UP001161276"/>
    </source>
</evidence>
<feature type="transmembrane region" description="Helical" evidence="2">
    <location>
        <begin position="12"/>
        <end position="33"/>
    </location>
</feature>
<dbReference type="InterPro" id="IPR036249">
    <property type="entry name" value="Thioredoxin-like_sf"/>
</dbReference>
<dbReference type="InterPro" id="IPR000866">
    <property type="entry name" value="AhpC/TSA"/>
</dbReference>